<feature type="domain" description="OmpA-like" evidence="7">
    <location>
        <begin position="336"/>
        <end position="454"/>
    </location>
</feature>
<dbReference type="EMBL" id="VBRY01000011">
    <property type="protein sequence ID" value="TLS66200.1"/>
    <property type="molecule type" value="Genomic_DNA"/>
</dbReference>
<name>A0A5R9GIX0_9PROT</name>
<dbReference type="InterPro" id="IPR006664">
    <property type="entry name" value="OMP_bac"/>
</dbReference>
<evidence type="ECO:0000256" key="4">
    <source>
        <dbReference type="PROSITE-ProRule" id="PRU00473"/>
    </source>
</evidence>
<proteinExistence type="predicted"/>
<evidence type="ECO:0000256" key="5">
    <source>
        <dbReference type="SAM" id="Coils"/>
    </source>
</evidence>
<evidence type="ECO:0000256" key="3">
    <source>
        <dbReference type="ARBA" id="ARBA00023237"/>
    </source>
</evidence>
<dbReference type="Gene3D" id="3.30.1330.60">
    <property type="entry name" value="OmpA-like domain"/>
    <property type="match status" value="1"/>
</dbReference>
<comment type="subcellular location">
    <subcellularLocation>
        <location evidence="1">Cell outer membrane</location>
    </subcellularLocation>
</comment>
<evidence type="ECO:0000313" key="9">
    <source>
        <dbReference type="Proteomes" id="UP000306585"/>
    </source>
</evidence>
<dbReference type="PANTHER" id="PTHR30329:SF21">
    <property type="entry name" value="LIPOPROTEIN YIAD-RELATED"/>
    <property type="match status" value="1"/>
</dbReference>
<evidence type="ECO:0000259" key="7">
    <source>
        <dbReference type="PROSITE" id="PS51123"/>
    </source>
</evidence>
<comment type="caution">
    <text evidence="8">The sequence shown here is derived from an EMBL/GenBank/DDBJ whole genome shotgun (WGS) entry which is preliminary data.</text>
</comment>
<keyword evidence="6" id="KW-0732">Signal</keyword>
<dbReference type="InterPro" id="IPR006665">
    <property type="entry name" value="OmpA-like"/>
</dbReference>
<keyword evidence="5" id="KW-0175">Coiled coil</keyword>
<evidence type="ECO:0000256" key="6">
    <source>
        <dbReference type="SAM" id="SignalP"/>
    </source>
</evidence>
<dbReference type="GO" id="GO:0009279">
    <property type="term" value="C:cell outer membrane"/>
    <property type="evidence" value="ECO:0007669"/>
    <property type="project" value="UniProtKB-SubCell"/>
</dbReference>
<keyword evidence="3" id="KW-0998">Cell outer membrane</keyword>
<accession>A0A5R9GIX0</accession>
<dbReference type="PANTHER" id="PTHR30329">
    <property type="entry name" value="STATOR ELEMENT OF FLAGELLAR MOTOR COMPLEX"/>
    <property type="match status" value="1"/>
</dbReference>
<reference evidence="8 9" key="1">
    <citation type="journal article" date="2019" name="Appl. Environ. Microbiol.">
        <title>Environmental Evidence and Genomic Insight of Iron-oxidizing Bacteria Preference Towards More Corrosion Resistant Stainless Steel at Higher Salinities.</title>
        <authorList>
            <person name="Garrison C.E."/>
            <person name="Price K.A."/>
            <person name="Field E.K."/>
        </authorList>
    </citation>
    <scope>NUCLEOTIDE SEQUENCE [LARGE SCALE GENOMIC DNA]</scope>
    <source>
        <strain evidence="8 9">P3</strain>
    </source>
</reference>
<dbReference type="AlphaFoldDB" id="A0A5R9GIX0"/>
<protein>
    <submittedName>
        <fullName evidence="8">OmpA family protein</fullName>
    </submittedName>
</protein>
<dbReference type="InterPro" id="IPR050330">
    <property type="entry name" value="Bact_OuterMem_StrucFunc"/>
</dbReference>
<dbReference type="PRINTS" id="PR01021">
    <property type="entry name" value="OMPADOMAIN"/>
</dbReference>
<evidence type="ECO:0000256" key="2">
    <source>
        <dbReference type="ARBA" id="ARBA00023136"/>
    </source>
</evidence>
<feature type="chain" id="PRO_5024399966" evidence="6">
    <location>
        <begin position="26"/>
        <end position="469"/>
    </location>
</feature>
<feature type="signal peptide" evidence="6">
    <location>
        <begin position="1"/>
        <end position="25"/>
    </location>
</feature>
<gene>
    <name evidence="8" type="ORF">FEF65_11310</name>
</gene>
<dbReference type="SUPFAM" id="SSF103088">
    <property type="entry name" value="OmpA-like"/>
    <property type="match status" value="1"/>
</dbReference>
<dbReference type="InterPro" id="IPR036737">
    <property type="entry name" value="OmpA-like_sf"/>
</dbReference>
<evidence type="ECO:0000313" key="8">
    <source>
        <dbReference type="EMBL" id="TLS66200.1"/>
    </source>
</evidence>
<keyword evidence="9" id="KW-1185">Reference proteome</keyword>
<evidence type="ECO:0000256" key="1">
    <source>
        <dbReference type="ARBA" id="ARBA00004442"/>
    </source>
</evidence>
<organism evidence="8 9">
    <name type="scientific">Mariprofundus erugo</name>
    <dbReference type="NCBI Taxonomy" id="2528639"/>
    <lineage>
        <taxon>Bacteria</taxon>
        <taxon>Pseudomonadati</taxon>
        <taxon>Pseudomonadota</taxon>
        <taxon>Candidatius Mariprofundia</taxon>
        <taxon>Mariprofundales</taxon>
        <taxon>Mariprofundaceae</taxon>
        <taxon>Mariprofundus</taxon>
    </lineage>
</organism>
<sequence length="469" mass="51847">MNKKCIASGVVSALMFITPVLSVTAAESRSMLEEAEAVRAPELSPLAYQLAKEAYAQHKSSEADLEAQKAINNSLTMSSHFQTLIESRDRMHAAGAREIRRDLADRAEEAFEKVVAAVEEGNLHRAAKESGNAELLTYQAEVVAAREQLTRPIARAIAEARKADGGRYAPKAFAGASEGLKQVERLVSSHPAARGQLYNESRNSIALAGKAEQIGVQGRLLHKKPAMVEEWLDSRQHDLNVIAEHLHITTDKETTDEQVALIMQAIDQMKSGYEAELADASEQINRLQGHVSELDAARSSLDEARYKLQLKRDAEAKIAQLAKLFNPDQVELFLTTDADVIIRMKAMNFPSGSTIIPTESYELLELTGKAIDLFANRAIRIEGHTDSIGNDEYNQQLSERRAMTVREYFEARFGENHREITAVGFGEDHPIANNEKAEGRRSNRRIDIVLIAPTMDTAESLPQQAALPQ</sequence>
<dbReference type="CDD" id="cd07185">
    <property type="entry name" value="OmpA_C-like"/>
    <property type="match status" value="1"/>
</dbReference>
<dbReference type="PROSITE" id="PS51123">
    <property type="entry name" value="OMPA_2"/>
    <property type="match status" value="1"/>
</dbReference>
<dbReference type="Proteomes" id="UP000306585">
    <property type="component" value="Unassembled WGS sequence"/>
</dbReference>
<keyword evidence="2 4" id="KW-0472">Membrane</keyword>
<dbReference type="OrthoDB" id="5291234at2"/>
<dbReference type="Pfam" id="PF00691">
    <property type="entry name" value="OmpA"/>
    <property type="match status" value="1"/>
</dbReference>
<feature type="coiled-coil region" evidence="5">
    <location>
        <begin position="263"/>
        <end position="297"/>
    </location>
</feature>